<feature type="domain" description="Mechanosensitive ion channel MscS" evidence="7">
    <location>
        <begin position="99"/>
        <end position="156"/>
    </location>
</feature>
<comment type="caution">
    <text evidence="6">Lacks conserved residue(s) required for the propagation of feature annotation.</text>
</comment>
<organism evidence="8 9">
    <name type="scientific">Francisella uliginis</name>
    <dbReference type="NCBI Taxonomy" id="573570"/>
    <lineage>
        <taxon>Bacteria</taxon>
        <taxon>Pseudomonadati</taxon>
        <taxon>Pseudomonadota</taxon>
        <taxon>Gammaproteobacteria</taxon>
        <taxon>Thiotrichales</taxon>
        <taxon>Francisellaceae</taxon>
        <taxon>Francisella</taxon>
    </lineage>
</organism>
<feature type="transmembrane region" description="Helical" evidence="6">
    <location>
        <begin position="49"/>
        <end position="68"/>
    </location>
</feature>
<dbReference type="InterPro" id="IPR010920">
    <property type="entry name" value="LSM_dom_sf"/>
</dbReference>
<keyword evidence="6" id="KW-0813">Transport</keyword>
<evidence type="ECO:0000256" key="5">
    <source>
        <dbReference type="ARBA" id="ARBA00023136"/>
    </source>
</evidence>
<dbReference type="Gene3D" id="1.10.287.1260">
    <property type="match status" value="1"/>
</dbReference>
<dbReference type="InterPro" id="IPR045275">
    <property type="entry name" value="MscS_archaea/bacteria_type"/>
</dbReference>
<keyword evidence="4 6" id="KW-1133">Transmembrane helix</keyword>
<dbReference type="Pfam" id="PF00924">
    <property type="entry name" value="MS_channel_2nd"/>
    <property type="match status" value="1"/>
</dbReference>
<evidence type="ECO:0000313" key="8">
    <source>
        <dbReference type="EMBL" id="API87490.1"/>
    </source>
</evidence>
<keyword evidence="5 6" id="KW-0472">Membrane</keyword>
<name>A0A1L4BUG9_9GAMM</name>
<proteinExistence type="inferred from homology"/>
<evidence type="ECO:0000256" key="6">
    <source>
        <dbReference type="RuleBase" id="RU369025"/>
    </source>
</evidence>
<comment type="subunit">
    <text evidence="6">Homoheptamer.</text>
</comment>
<dbReference type="Pfam" id="PF05552">
    <property type="entry name" value="MS_channel_1st_1"/>
    <property type="match status" value="1"/>
</dbReference>
<keyword evidence="6" id="KW-1003">Cell membrane</keyword>
<dbReference type="AlphaFoldDB" id="A0A1L4BUG9"/>
<keyword evidence="9" id="KW-1185">Reference proteome</keyword>
<dbReference type="Proteomes" id="UP000184222">
    <property type="component" value="Chromosome"/>
</dbReference>
<keyword evidence="3 6" id="KW-0812">Transmembrane</keyword>
<dbReference type="GO" id="GO:0008381">
    <property type="term" value="F:mechanosensitive monoatomic ion channel activity"/>
    <property type="evidence" value="ECO:0007669"/>
    <property type="project" value="InterPro"/>
</dbReference>
<dbReference type="EMBL" id="CP016796">
    <property type="protein sequence ID" value="API87490.1"/>
    <property type="molecule type" value="Genomic_DNA"/>
</dbReference>
<dbReference type="Gene3D" id="2.30.30.60">
    <property type="match status" value="1"/>
</dbReference>
<evidence type="ECO:0000256" key="2">
    <source>
        <dbReference type="ARBA" id="ARBA00008017"/>
    </source>
</evidence>
<gene>
    <name evidence="8" type="ORF">F7310_09050</name>
</gene>
<comment type="similarity">
    <text evidence="2 6">Belongs to the MscS (TC 1.A.23) family.</text>
</comment>
<keyword evidence="6" id="KW-0407">Ion channel</keyword>
<dbReference type="PANTHER" id="PTHR30221">
    <property type="entry name" value="SMALL-CONDUCTANCE MECHANOSENSITIVE CHANNEL"/>
    <property type="match status" value="1"/>
</dbReference>
<feature type="transmembrane region" description="Helical" evidence="6">
    <location>
        <begin position="74"/>
        <end position="92"/>
    </location>
</feature>
<feature type="transmembrane region" description="Helical" evidence="6">
    <location>
        <begin position="6"/>
        <end position="28"/>
    </location>
</feature>
<evidence type="ECO:0000256" key="4">
    <source>
        <dbReference type="ARBA" id="ARBA00022989"/>
    </source>
</evidence>
<comment type="subcellular location">
    <subcellularLocation>
        <location evidence="6">Cell inner membrane</location>
        <topology evidence="6">Multi-pass membrane protein</topology>
    </subcellularLocation>
    <subcellularLocation>
        <location evidence="1">Membrane</location>
        <topology evidence="1">Multi-pass membrane protein</topology>
    </subcellularLocation>
</comment>
<keyword evidence="6" id="KW-0997">Cell inner membrane</keyword>
<dbReference type="PANTHER" id="PTHR30221:SF1">
    <property type="entry name" value="SMALL-CONDUCTANCE MECHANOSENSITIVE CHANNEL"/>
    <property type="match status" value="1"/>
</dbReference>
<dbReference type="GO" id="GO:0005886">
    <property type="term" value="C:plasma membrane"/>
    <property type="evidence" value="ECO:0007669"/>
    <property type="project" value="UniProtKB-SubCell"/>
</dbReference>
<dbReference type="InterPro" id="IPR011014">
    <property type="entry name" value="MscS_channel_TM-2"/>
</dbReference>
<sequence length="164" mass="17802">MQTINTGGSFLMNVFIAIIILVAGFFASKYVRSLTYEFLKEYDNTVSQFLANLIYAIFLILVVVIALAKLGVPISPITGVLTGIVFGISMSLKTSYSIVASGIMLAFSKPFEVDEKVDLGGVTGTVKSIGFLYTKLADENGNEVVISNSMVMSRVITRFTESEK</sequence>
<dbReference type="OrthoDB" id="9809206at2"/>
<dbReference type="SUPFAM" id="SSF82861">
    <property type="entry name" value="Mechanosensitive channel protein MscS (YggB), transmembrane region"/>
    <property type="match status" value="1"/>
</dbReference>
<reference evidence="8 9" key="1">
    <citation type="journal article" date="2016" name="Appl. Environ. Microbiol.">
        <title>Whole genome relationships among Francisella bacteria of diverse origin define new species and provide specific regions for detection.</title>
        <authorList>
            <person name="Challacombe J.F."/>
            <person name="Petersen J.M."/>
            <person name="Gallegos-Graves V."/>
            <person name="Hodge D."/>
            <person name="Pillai S."/>
            <person name="Kuske C.R."/>
        </authorList>
    </citation>
    <scope>NUCLEOTIDE SEQUENCE [LARGE SCALE GENOMIC DNA]</scope>
    <source>
        <strain evidence="9">TX07-7310</strain>
    </source>
</reference>
<evidence type="ECO:0000259" key="7">
    <source>
        <dbReference type="Pfam" id="PF00924"/>
    </source>
</evidence>
<dbReference type="InterPro" id="IPR023408">
    <property type="entry name" value="MscS_beta-dom_sf"/>
</dbReference>
<dbReference type="RefSeq" id="WP_072713272.1">
    <property type="nucleotide sequence ID" value="NZ_CP016796.1"/>
</dbReference>
<dbReference type="SUPFAM" id="SSF50182">
    <property type="entry name" value="Sm-like ribonucleoproteins"/>
    <property type="match status" value="1"/>
</dbReference>
<evidence type="ECO:0000313" key="9">
    <source>
        <dbReference type="Proteomes" id="UP000184222"/>
    </source>
</evidence>
<comment type="function">
    <text evidence="6">Mechanosensitive channel that participates in the regulation of osmotic pressure changes within the cell, opening in response to stretch forces in the membrane lipid bilayer, without the need for other proteins. Contributes to normal resistance to hypoosmotic shock. Forms an ion channel of 1.0 nanosiemens conductance with a slight preference for anions.</text>
</comment>
<dbReference type="KEGG" id="frx:F7310_09050"/>
<evidence type="ECO:0000256" key="3">
    <source>
        <dbReference type="ARBA" id="ARBA00022692"/>
    </source>
</evidence>
<keyword evidence="6" id="KW-0406">Ion transport</keyword>
<dbReference type="InterPro" id="IPR006685">
    <property type="entry name" value="MscS_channel_2nd"/>
</dbReference>
<protein>
    <recommendedName>
        <fullName evidence="6">Small-conductance mechanosensitive channel</fullName>
    </recommendedName>
</protein>
<evidence type="ECO:0000256" key="1">
    <source>
        <dbReference type="ARBA" id="ARBA00004141"/>
    </source>
</evidence>
<accession>A0A1L4BUG9</accession>
<dbReference type="STRING" id="573570.F7310_09050"/>
<dbReference type="InterPro" id="IPR008910">
    <property type="entry name" value="MSC_TM_helix"/>
</dbReference>